<dbReference type="GO" id="GO:0010765">
    <property type="term" value="P:positive regulation of sodium ion transport"/>
    <property type="evidence" value="ECO:0007669"/>
    <property type="project" value="Ensembl"/>
</dbReference>
<dbReference type="InterPro" id="IPR003599">
    <property type="entry name" value="Ig_sub"/>
</dbReference>
<keyword evidence="6" id="KW-1015">Disulfide bond</keyword>
<dbReference type="OMA" id="HQATIIL"/>
<dbReference type="SUPFAM" id="SSF48726">
    <property type="entry name" value="Immunoglobulin"/>
    <property type="match status" value="1"/>
</dbReference>
<evidence type="ECO:0000256" key="9">
    <source>
        <dbReference type="SAM" id="SignalP"/>
    </source>
</evidence>
<evidence type="ECO:0000256" key="8">
    <source>
        <dbReference type="SAM" id="Phobius"/>
    </source>
</evidence>
<feature type="transmembrane region" description="Helical" evidence="8">
    <location>
        <begin position="182"/>
        <end position="203"/>
    </location>
</feature>
<keyword evidence="5 8" id="KW-0472">Membrane</keyword>
<dbReference type="SMART" id="SM00409">
    <property type="entry name" value="IG"/>
    <property type="match status" value="1"/>
</dbReference>
<dbReference type="GO" id="GO:0086016">
    <property type="term" value="P:AV node cell action potential"/>
    <property type="evidence" value="ECO:0007669"/>
    <property type="project" value="Ensembl"/>
</dbReference>
<dbReference type="GO" id="GO:0001518">
    <property type="term" value="C:voltage-gated sodium channel complex"/>
    <property type="evidence" value="ECO:0007669"/>
    <property type="project" value="Ensembl"/>
</dbReference>
<evidence type="ECO:0000256" key="7">
    <source>
        <dbReference type="ARBA" id="ARBA00023319"/>
    </source>
</evidence>
<dbReference type="PANTHER" id="PTHR13869:SF14">
    <property type="entry name" value="SODIUM CHANNEL SUBUNIT BETA-4"/>
    <property type="match status" value="1"/>
</dbReference>
<dbReference type="GO" id="GO:0017080">
    <property type="term" value="F:sodium channel regulator activity"/>
    <property type="evidence" value="ECO:0007669"/>
    <property type="project" value="Ensembl"/>
</dbReference>
<dbReference type="InterPro" id="IPR000920">
    <property type="entry name" value="Myelin_P0-rel"/>
</dbReference>
<keyword evidence="4 8" id="KW-1133">Transmembrane helix</keyword>
<feature type="chain" id="PRO_5025667135" evidence="9">
    <location>
        <begin position="22"/>
        <end position="246"/>
    </location>
</feature>
<dbReference type="PROSITE" id="PS50835">
    <property type="entry name" value="IG_LIKE"/>
    <property type="match status" value="1"/>
</dbReference>
<dbReference type="GO" id="GO:0086006">
    <property type="term" value="F:voltage-gated sodium channel activity involved in cardiac muscle cell action potential"/>
    <property type="evidence" value="ECO:0007669"/>
    <property type="project" value="Ensembl"/>
</dbReference>
<dbReference type="GO" id="GO:0086091">
    <property type="term" value="P:regulation of heart rate by cardiac conduction"/>
    <property type="evidence" value="ECO:0007669"/>
    <property type="project" value="Ensembl"/>
</dbReference>
<feature type="domain" description="Ig-like" evidence="10">
    <location>
        <begin position="77"/>
        <end position="168"/>
    </location>
</feature>
<dbReference type="GO" id="GO:0060307">
    <property type="term" value="P:regulation of ventricular cardiac muscle cell membrane repolarization"/>
    <property type="evidence" value="ECO:0007669"/>
    <property type="project" value="Ensembl"/>
</dbReference>
<dbReference type="InterPro" id="IPR013783">
    <property type="entry name" value="Ig-like_fold"/>
</dbReference>
<reference evidence="11" key="3">
    <citation type="submission" date="2025-09" db="UniProtKB">
        <authorList>
            <consortium name="Ensembl"/>
        </authorList>
    </citation>
    <scope>IDENTIFICATION</scope>
</reference>
<evidence type="ECO:0000256" key="1">
    <source>
        <dbReference type="ARBA" id="ARBA00004370"/>
    </source>
</evidence>
<keyword evidence="7" id="KW-0393">Immunoglobulin domain</keyword>
<evidence type="ECO:0000256" key="5">
    <source>
        <dbReference type="ARBA" id="ARBA00023136"/>
    </source>
</evidence>
<sequence>MTSILILELYACQLLVCPVWQSCICVLDWKSHITYVHHWGGLPACQRASAFSSLGLQLWSVTLALEVSVGKAAVIYVKNGTDVLLPCTFTSCIGIERANFSWISNSTEVCGLLHFAGEGLDSKVESKDNREFNVSLLLLFAEFSDSGKYTCFVKNPKEKNANHSATITLKVVVEMEKKDNTLTLIIVSVVGGVIGLLVLIMLIKKLVLFILKKTREKECLVTSSANDNTENGLAGSKTEQKSAPKA</sequence>
<dbReference type="GO" id="GO:0014704">
    <property type="term" value="C:intercalated disc"/>
    <property type="evidence" value="ECO:0007669"/>
    <property type="project" value="Ensembl"/>
</dbReference>
<comment type="subcellular location">
    <subcellularLocation>
        <location evidence="1">Membrane</location>
    </subcellularLocation>
</comment>
<dbReference type="AlphaFoldDB" id="A0A670K5F4"/>
<dbReference type="Pfam" id="PF00047">
    <property type="entry name" value="ig"/>
    <property type="match status" value="1"/>
</dbReference>
<evidence type="ECO:0000256" key="6">
    <source>
        <dbReference type="ARBA" id="ARBA00023157"/>
    </source>
</evidence>
<dbReference type="Gene3D" id="2.60.40.10">
    <property type="entry name" value="Immunoglobulins"/>
    <property type="match status" value="1"/>
</dbReference>
<dbReference type="Proteomes" id="UP000472272">
    <property type="component" value="Chromosome 15"/>
</dbReference>
<accession>A0A670K5F4</accession>
<evidence type="ECO:0000259" key="10">
    <source>
        <dbReference type="PROSITE" id="PS50835"/>
    </source>
</evidence>
<dbReference type="PANTHER" id="PTHR13869">
    <property type="entry name" value="MYELIN P0 RELATED"/>
    <property type="match status" value="1"/>
</dbReference>
<organism evidence="11 12">
    <name type="scientific">Podarcis muralis</name>
    <name type="common">Wall lizard</name>
    <name type="synonym">Lacerta muralis</name>
    <dbReference type="NCBI Taxonomy" id="64176"/>
    <lineage>
        <taxon>Eukaryota</taxon>
        <taxon>Metazoa</taxon>
        <taxon>Chordata</taxon>
        <taxon>Craniata</taxon>
        <taxon>Vertebrata</taxon>
        <taxon>Euteleostomi</taxon>
        <taxon>Lepidosauria</taxon>
        <taxon>Squamata</taxon>
        <taxon>Bifurcata</taxon>
        <taxon>Unidentata</taxon>
        <taxon>Episquamata</taxon>
        <taxon>Laterata</taxon>
        <taxon>Lacertibaenia</taxon>
        <taxon>Lacertidae</taxon>
        <taxon>Podarcis</taxon>
    </lineage>
</organism>
<dbReference type="InterPro" id="IPR013151">
    <property type="entry name" value="Immunoglobulin_dom"/>
</dbReference>
<evidence type="ECO:0000256" key="4">
    <source>
        <dbReference type="ARBA" id="ARBA00022989"/>
    </source>
</evidence>
<keyword evidence="12" id="KW-1185">Reference proteome</keyword>
<gene>
    <name evidence="11" type="primary">SCN4B</name>
</gene>
<dbReference type="Ensembl" id="ENSPMRT00000034729.1">
    <property type="protein sequence ID" value="ENSPMRP00000032753.1"/>
    <property type="gene ID" value="ENSPMRG00000021223.1"/>
</dbReference>
<dbReference type="InterPro" id="IPR036179">
    <property type="entry name" value="Ig-like_dom_sf"/>
</dbReference>
<evidence type="ECO:0000256" key="3">
    <source>
        <dbReference type="ARBA" id="ARBA00022729"/>
    </source>
</evidence>
<dbReference type="InterPro" id="IPR007110">
    <property type="entry name" value="Ig-like_dom"/>
</dbReference>
<evidence type="ECO:0000256" key="2">
    <source>
        <dbReference type="ARBA" id="ARBA00022692"/>
    </source>
</evidence>
<reference evidence="11 12" key="1">
    <citation type="journal article" date="2019" name="Proc. Natl. Acad. Sci. U.S.A.">
        <title>Regulatory changes in pterin and carotenoid genes underlie balanced color polymorphisms in the wall lizard.</title>
        <authorList>
            <person name="Andrade P."/>
            <person name="Pinho C."/>
            <person name="Perez I de Lanuza G."/>
            <person name="Afonso S."/>
            <person name="Brejcha J."/>
            <person name="Rubin C.J."/>
            <person name="Wallerman O."/>
            <person name="Pereira P."/>
            <person name="Sabatino S.J."/>
            <person name="Bellati A."/>
            <person name="Pellitteri-Rosa D."/>
            <person name="Bosakova Z."/>
            <person name="Bunikis I."/>
            <person name="Carretero M.A."/>
            <person name="Feiner N."/>
            <person name="Marsik P."/>
            <person name="Pauperio F."/>
            <person name="Salvi D."/>
            <person name="Soler L."/>
            <person name="While G.M."/>
            <person name="Uller T."/>
            <person name="Font E."/>
            <person name="Andersson L."/>
            <person name="Carneiro M."/>
        </authorList>
    </citation>
    <scope>NUCLEOTIDE SEQUENCE</scope>
</reference>
<dbReference type="GO" id="GO:0019228">
    <property type="term" value="P:neuronal action potential"/>
    <property type="evidence" value="ECO:0007669"/>
    <property type="project" value="Ensembl"/>
</dbReference>
<reference evidence="11" key="2">
    <citation type="submission" date="2025-08" db="UniProtKB">
        <authorList>
            <consortium name="Ensembl"/>
        </authorList>
    </citation>
    <scope>IDENTIFICATION</scope>
</reference>
<keyword evidence="3 9" id="KW-0732">Signal</keyword>
<dbReference type="GO" id="GO:0086002">
    <property type="term" value="P:cardiac muscle cell action potential involved in contraction"/>
    <property type="evidence" value="ECO:0007669"/>
    <property type="project" value="Ensembl"/>
</dbReference>
<proteinExistence type="predicted"/>
<dbReference type="GO" id="GO:0044325">
    <property type="term" value="F:transmembrane transporter binding"/>
    <property type="evidence" value="ECO:0007669"/>
    <property type="project" value="Ensembl"/>
</dbReference>
<protein>
    <submittedName>
        <fullName evidence="11">Sodium voltage-gated channel beta subunit 4</fullName>
    </submittedName>
</protein>
<evidence type="ECO:0000313" key="12">
    <source>
        <dbReference type="Proteomes" id="UP000472272"/>
    </source>
</evidence>
<keyword evidence="2 8" id="KW-0812">Transmembrane</keyword>
<name>A0A670K5F4_PODMU</name>
<dbReference type="GeneTree" id="ENSGT01030000234556"/>
<dbReference type="GO" id="GO:0051649">
    <property type="term" value="P:establishment of localization in cell"/>
    <property type="evidence" value="ECO:0007669"/>
    <property type="project" value="Ensembl"/>
</dbReference>
<feature type="signal peptide" evidence="9">
    <location>
        <begin position="1"/>
        <end position="21"/>
    </location>
</feature>
<evidence type="ECO:0000313" key="11">
    <source>
        <dbReference type="Ensembl" id="ENSPMRP00000032753.1"/>
    </source>
</evidence>